<comment type="caution">
    <text evidence="2">The sequence shown here is derived from an EMBL/GenBank/DDBJ whole genome shotgun (WGS) entry which is preliminary data.</text>
</comment>
<dbReference type="SMART" id="SM00226">
    <property type="entry name" value="LMWPc"/>
    <property type="match status" value="1"/>
</dbReference>
<feature type="domain" description="Phosphotyrosine protein phosphatase I" evidence="1">
    <location>
        <begin position="1"/>
        <end position="166"/>
    </location>
</feature>
<accession>A0ABT1JP64</accession>
<dbReference type="Pfam" id="PF01451">
    <property type="entry name" value="LMWPc"/>
    <property type="match status" value="1"/>
</dbReference>
<proteinExistence type="predicted"/>
<sequence length="172" mass="18055">MRILFVCTGNTCRSPMAAAITEAVAARRSVPVRVSSAGLRAETLISPDTTAMLQRRGIDPGPRPAVQVTPHLVEQADLVLGATRAHHDALRAEVPTAAGRIHVWADFVARAAALPPQPDLDGLCARLAEGEPLPDTDLVDPAGRGRAAYETAAAQIDELAEGLLDVLGAFAR</sequence>
<protein>
    <submittedName>
        <fullName evidence="2">Protein-tyrosine phosphatase</fullName>
    </submittedName>
</protein>
<organism evidence="2 3">
    <name type="scientific">Actinoalloteichus caeruleus DSM 43889</name>
    <dbReference type="NCBI Taxonomy" id="1120930"/>
    <lineage>
        <taxon>Bacteria</taxon>
        <taxon>Bacillati</taxon>
        <taxon>Actinomycetota</taxon>
        <taxon>Actinomycetes</taxon>
        <taxon>Pseudonocardiales</taxon>
        <taxon>Pseudonocardiaceae</taxon>
        <taxon>Actinoalloteichus</taxon>
        <taxon>Actinoalloteichus cyanogriseus</taxon>
    </lineage>
</organism>
<dbReference type="SUPFAM" id="SSF52788">
    <property type="entry name" value="Phosphotyrosine protein phosphatases I"/>
    <property type="match status" value="1"/>
</dbReference>
<dbReference type="Proteomes" id="UP000791080">
    <property type="component" value="Unassembled WGS sequence"/>
</dbReference>
<reference evidence="2 3" key="1">
    <citation type="submission" date="2022-06" db="EMBL/GenBank/DDBJ databases">
        <title>Genomic Encyclopedia of Type Strains, Phase I: the one thousand microbial genomes (KMG-I) project.</title>
        <authorList>
            <person name="Kyrpides N."/>
        </authorList>
    </citation>
    <scope>NUCLEOTIDE SEQUENCE [LARGE SCALE GENOMIC DNA]</scope>
    <source>
        <strain evidence="2 3">DSM 43889</strain>
    </source>
</reference>
<name>A0ABT1JP64_ACTCY</name>
<dbReference type="EMBL" id="AUBJ02000001">
    <property type="protein sequence ID" value="MCP2334311.1"/>
    <property type="molecule type" value="Genomic_DNA"/>
</dbReference>
<keyword evidence="3" id="KW-1185">Reference proteome</keyword>
<dbReference type="PANTHER" id="PTHR11717">
    <property type="entry name" value="LOW MOLECULAR WEIGHT PROTEIN TYROSINE PHOSPHATASE"/>
    <property type="match status" value="1"/>
</dbReference>
<dbReference type="InterPro" id="IPR050438">
    <property type="entry name" value="LMW_PTPase"/>
</dbReference>
<evidence type="ECO:0000313" key="2">
    <source>
        <dbReference type="EMBL" id="MCP2334311.1"/>
    </source>
</evidence>
<evidence type="ECO:0000259" key="1">
    <source>
        <dbReference type="SMART" id="SM00226"/>
    </source>
</evidence>
<evidence type="ECO:0000313" key="3">
    <source>
        <dbReference type="Proteomes" id="UP000791080"/>
    </source>
</evidence>
<dbReference type="RefSeq" id="WP_026419881.1">
    <property type="nucleotide sequence ID" value="NZ_AUBJ02000001.1"/>
</dbReference>
<dbReference type="InterPro" id="IPR023485">
    <property type="entry name" value="Ptyr_pPase"/>
</dbReference>
<gene>
    <name evidence="2" type="ORF">G443_004581</name>
</gene>
<dbReference type="InterPro" id="IPR036196">
    <property type="entry name" value="Ptyr_pPase_sf"/>
</dbReference>
<dbReference type="PANTHER" id="PTHR11717:SF31">
    <property type="entry name" value="LOW MOLECULAR WEIGHT PROTEIN-TYROSINE-PHOSPHATASE ETP-RELATED"/>
    <property type="match status" value="1"/>
</dbReference>
<dbReference type="Gene3D" id="3.40.50.2300">
    <property type="match status" value="1"/>
</dbReference>